<protein>
    <submittedName>
        <fullName evidence="2">Transcriptional regulator</fullName>
    </submittedName>
</protein>
<dbReference type="Proteomes" id="UP000593998">
    <property type="component" value="Chromosome"/>
</dbReference>
<dbReference type="EMBL" id="CP062789">
    <property type="protein sequence ID" value="QOK24636.1"/>
    <property type="molecule type" value="Genomic_DNA"/>
</dbReference>
<dbReference type="AlphaFoldDB" id="A0A7L9J4W6"/>
<accession>A0A7L9J4W6</accession>
<dbReference type="Pfam" id="PF01590">
    <property type="entry name" value="GAF"/>
    <property type="match status" value="1"/>
</dbReference>
<feature type="domain" description="GAF" evidence="1">
    <location>
        <begin position="82"/>
        <end position="179"/>
    </location>
</feature>
<evidence type="ECO:0000313" key="2">
    <source>
        <dbReference type="EMBL" id="QOK24636.1"/>
    </source>
</evidence>
<organism evidence="2 3">
    <name type="scientific">Janibacter indicus</name>
    <dbReference type="NCBI Taxonomy" id="857417"/>
    <lineage>
        <taxon>Bacteria</taxon>
        <taxon>Bacillati</taxon>
        <taxon>Actinomycetota</taxon>
        <taxon>Actinomycetes</taxon>
        <taxon>Micrococcales</taxon>
        <taxon>Intrasporangiaceae</taxon>
        <taxon>Janibacter</taxon>
    </lineage>
</organism>
<sequence length="404" mass="43194">MRGVVAESWRRSMAAGVSADEVNSPVELADRALHDYRAAHVLSPVFPLLYDVLGRAAEDCDTVMAVGDAQGRLLWVCGRPNILRQAEGIQFVEGATWGEGTTGTNAPGLALTIDQPVAIKAAEHFTAVLQQWSCAAAPIHDPVTQEIIGVVDVTGGAEAATVQSLAMVRSAARMAEAELGRLYVVDAAARAAGVPGPASGSVHVESLGRPDCQVTTAQGTYRLSRRHGEILTLLASEPRGAVGEALALEVYGETSQSLSTLRAEMARLRSMLGGDIVQSRPYRLEGSVTSDWQMVERHLDGGDLRSAVQAYSGPLLPHSTAPGVVARREQLELRLRSAILESGSVDLLTTWTRSRSGIGDLDAWEAQWRLLPQGSPLATMSHNEVVRLRIEYGLDPQTGRIARS</sequence>
<proteinExistence type="predicted"/>
<gene>
    <name evidence="2" type="ORF">IGS73_11470</name>
</gene>
<evidence type="ECO:0000259" key="1">
    <source>
        <dbReference type="Pfam" id="PF01590"/>
    </source>
</evidence>
<dbReference type="InterPro" id="IPR003018">
    <property type="entry name" value="GAF"/>
</dbReference>
<dbReference type="InterPro" id="IPR029016">
    <property type="entry name" value="GAF-like_dom_sf"/>
</dbReference>
<reference evidence="2 3" key="1">
    <citation type="submission" date="2020-10" db="EMBL/GenBank/DDBJ databases">
        <title>Janibacter indicus TT2 genome sequence.</title>
        <authorList>
            <person name="Lee K."/>
            <person name="Ganzorig M."/>
        </authorList>
    </citation>
    <scope>NUCLEOTIDE SEQUENCE [LARGE SCALE GENOMIC DNA]</scope>
    <source>
        <strain evidence="2 3">TT2</strain>
    </source>
</reference>
<dbReference type="Gene3D" id="3.30.450.40">
    <property type="match status" value="1"/>
</dbReference>
<name>A0A7L9J4W6_9MICO</name>
<evidence type="ECO:0000313" key="3">
    <source>
        <dbReference type="Proteomes" id="UP000593998"/>
    </source>
</evidence>